<organism evidence="11 12">
    <name type="scientific">Desulfonatronum thiosulfatophilum</name>
    <dbReference type="NCBI Taxonomy" id="617002"/>
    <lineage>
        <taxon>Bacteria</taxon>
        <taxon>Pseudomonadati</taxon>
        <taxon>Thermodesulfobacteriota</taxon>
        <taxon>Desulfovibrionia</taxon>
        <taxon>Desulfovibrionales</taxon>
        <taxon>Desulfonatronaceae</taxon>
        <taxon>Desulfonatronum</taxon>
    </lineage>
</organism>
<dbReference type="Proteomes" id="UP000198771">
    <property type="component" value="Unassembled WGS sequence"/>
</dbReference>
<dbReference type="Gene3D" id="3.30.450.20">
    <property type="entry name" value="PAS domain"/>
    <property type="match status" value="1"/>
</dbReference>
<evidence type="ECO:0000256" key="1">
    <source>
        <dbReference type="ARBA" id="ARBA00000085"/>
    </source>
</evidence>
<dbReference type="SUPFAM" id="SSF55874">
    <property type="entry name" value="ATPase domain of HSP90 chaperone/DNA topoisomerase II/histidine kinase"/>
    <property type="match status" value="1"/>
</dbReference>
<dbReference type="RefSeq" id="WP_092124014.1">
    <property type="nucleotide sequence ID" value="NZ_FMXO01000033.1"/>
</dbReference>
<dbReference type="InterPro" id="IPR001610">
    <property type="entry name" value="PAC"/>
</dbReference>
<dbReference type="SUPFAM" id="SSF55781">
    <property type="entry name" value="GAF domain-like"/>
    <property type="match status" value="1"/>
</dbReference>
<dbReference type="InterPro" id="IPR036097">
    <property type="entry name" value="HisK_dim/P_sf"/>
</dbReference>
<dbReference type="GO" id="GO:0005524">
    <property type="term" value="F:ATP binding"/>
    <property type="evidence" value="ECO:0007669"/>
    <property type="project" value="UniProtKB-KW"/>
</dbReference>
<dbReference type="SMART" id="SM00388">
    <property type="entry name" value="HisKA"/>
    <property type="match status" value="1"/>
</dbReference>
<dbReference type="PANTHER" id="PTHR43047">
    <property type="entry name" value="TWO-COMPONENT HISTIDINE PROTEIN KINASE"/>
    <property type="match status" value="1"/>
</dbReference>
<dbReference type="InterPro" id="IPR000700">
    <property type="entry name" value="PAS-assoc_C"/>
</dbReference>
<keyword evidence="4" id="KW-0808">Transferase</keyword>
<dbReference type="InterPro" id="IPR003594">
    <property type="entry name" value="HATPase_dom"/>
</dbReference>
<evidence type="ECO:0000256" key="6">
    <source>
        <dbReference type="ARBA" id="ARBA00022777"/>
    </source>
</evidence>
<dbReference type="InterPro" id="IPR003661">
    <property type="entry name" value="HisK_dim/P_dom"/>
</dbReference>
<protein>
    <recommendedName>
        <fullName evidence="2">histidine kinase</fullName>
        <ecNumber evidence="2">2.7.13.3</ecNumber>
    </recommendedName>
</protein>
<feature type="domain" description="Histidine kinase" evidence="9">
    <location>
        <begin position="355"/>
        <end position="531"/>
    </location>
</feature>
<sequence>MSKQRSEKNEPSPLLGVDLQNIFDNAPIGIFTSTPEGRYISACPAAAKMLGYDTKQELIDSVSDIATQVYADPSDRAEFLRLMEECGEVVNHECRFRRRDGAEVWVSRNVWTVKDHDGSIVAYQGFNTDITERKRSEARELLVKDVLAVLNRPDNIKSIFLDILLLIKQQAGIEAVGIRLKEGEDFPYIQTNGFPDRFVELENQLCARDATGRILRNDHGLPVLECMCGNVICGRTNPALPFFTEAGSFWTNSTTDLLASTTEAERRARTRNRCNGEGYESVALIPLKEGDETIGLLQLNDHRRNQFTLEQITFLEGLSTSIGIAITRKRTEDDLLLAKEQAEAANQAKSEFLANMSHEIRTPINGIKGMLQLLETTPIDDDQRRYVQLATGAAERLNRLLTDILDLSRVEAGRMEIINNEFSLVELESSIIGLFSVAAHKKNIDLQCTIDPGVPPKLIGDEVRLRQVLFNLVGNALKYSDKGKVSVQMTPLSSRMVGEVRVLFTVADTGIGISEEMLRDIFEPFRQVDSR</sequence>
<feature type="domain" description="PAC" evidence="10">
    <location>
        <begin position="90"/>
        <end position="142"/>
    </location>
</feature>
<dbReference type="Gene3D" id="3.30.450.40">
    <property type="match status" value="1"/>
</dbReference>
<keyword evidence="6" id="KW-0418">Kinase</keyword>
<dbReference type="Pfam" id="PF02518">
    <property type="entry name" value="HATPase_c"/>
    <property type="match status" value="1"/>
</dbReference>
<reference evidence="11 12" key="1">
    <citation type="submission" date="2016-10" db="EMBL/GenBank/DDBJ databases">
        <authorList>
            <person name="de Groot N.N."/>
        </authorList>
    </citation>
    <scope>NUCLEOTIDE SEQUENCE [LARGE SCALE GENOMIC DNA]</scope>
    <source>
        <strain evidence="11 12">ASO4-2</strain>
    </source>
</reference>
<keyword evidence="5" id="KW-0547">Nucleotide-binding</keyword>
<evidence type="ECO:0000256" key="2">
    <source>
        <dbReference type="ARBA" id="ARBA00012438"/>
    </source>
</evidence>
<accession>A0A1G6EXR2</accession>
<evidence type="ECO:0000313" key="11">
    <source>
        <dbReference type="EMBL" id="SDB62244.1"/>
    </source>
</evidence>
<dbReference type="InterPro" id="IPR000014">
    <property type="entry name" value="PAS"/>
</dbReference>
<name>A0A1G6EXR2_9BACT</name>
<dbReference type="Gene3D" id="3.30.565.10">
    <property type="entry name" value="Histidine kinase-like ATPase, C-terminal domain"/>
    <property type="match status" value="1"/>
</dbReference>
<evidence type="ECO:0000259" key="9">
    <source>
        <dbReference type="PROSITE" id="PS50109"/>
    </source>
</evidence>
<dbReference type="InterPro" id="IPR029016">
    <property type="entry name" value="GAF-like_dom_sf"/>
</dbReference>
<comment type="catalytic activity">
    <reaction evidence="1">
        <text>ATP + protein L-histidine = ADP + protein N-phospho-L-histidine.</text>
        <dbReference type="EC" id="2.7.13.3"/>
    </reaction>
</comment>
<evidence type="ECO:0000256" key="5">
    <source>
        <dbReference type="ARBA" id="ARBA00022741"/>
    </source>
</evidence>
<proteinExistence type="predicted"/>
<dbReference type="SUPFAM" id="SSF47384">
    <property type="entry name" value="Homodimeric domain of signal transducing histidine kinase"/>
    <property type="match status" value="1"/>
</dbReference>
<dbReference type="InterPro" id="IPR005467">
    <property type="entry name" value="His_kinase_dom"/>
</dbReference>
<keyword evidence="3" id="KW-0597">Phosphoprotein</keyword>
<dbReference type="GO" id="GO:0000155">
    <property type="term" value="F:phosphorelay sensor kinase activity"/>
    <property type="evidence" value="ECO:0007669"/>
    <property type="project" value="InterPro"/>
</dbReference>
<dbReference type="FunFam" id="1.10.287.130:FF:000002">
    <property type="entry name" value="Two-component osmosensing histidine kinase"/>
    <property type="match status" value="1"/>
</dbReference>
<dbReference type="EC" id="2.7.13.3" evidence="2"/>
<dbReference type="Pfam" id="PF00512">
    <property type="entry name" value="HisKA"/>
    <property type="match status" value="1"/>
</dbReference>
<evidence type="ECO:0000256" key="4">
    <source>
        <dbReference type="ARBA" id="ARBA00022679"/>
    </source>
</evidence>
<dbReference type="AlphaFoldDB" id="A0A1G6EXR2"/>
<dbReference type="Pfam" id="PF01590">
    <property type="entry name" value="GAF"/>
    <property type="match status" value="1"/>
</dbReference>
<dbReference type="PANTHER" id="PTHR43047:SF64">
    <property type="entry name" value="HISTIDINE KINASE CONTAINING CHEY-HOMOLOGOUS RECEIVER DOMAIN AND PAS DOMAIN-RELATED"/>
    <property type="match status" value="1"/>
</dbReference>
<dbReference type="STRING" id="617002.SAMN05660653_03268"/>
<evidence type="ECO:0000256" key="7">
    <source>
        <dbReference type="ARBA" id="ARBA00022840"/>
    </source>
</evidence>
<keyword evidence="8" id="KW-0902">Two-component regulatory system</keyword>
<dbReference type="NCBIfam" id="TIGR00229">
    <property type="entry name" value="sensory_box"/>
    <property type="match status" value="1"/>
</dbReference>
<evidence type="ECO:0000256" key="8">
    <source>
        <dbReference type="ARBA" id="ARBA00023012"/>
    </source>
</evidence>
<gene>
    <name evidence="11" type="ORF">SAMN05660653_03268</name>
</gene>
<dbReference type="PROSITE" id="PS50113">
    <property type="entry name" value="PAC"/>
    <property type="match status" value="1"/>
</dbReference>
<keyword evidence="7" id="KW-0067">ATP-binding</keyword>
<evidence type="ECO:0000256" key="3">
    <source>
        <dbReference type="ARBA" id="ARBA00022553"/>
    </source>
</evidence>
<dbReference type="SMART" id="SM00086">
    <property type="entry name" value="PAC"/>
    <property type="match status" value="1"/>
</dbReference>
<dbReference type="PROSITE" id="PS50109">
    <property type="entry name" value="HIS_KIN"/>
    <property type="match status" value="1"/>
</dbReference>
<dbReference type="SUPFAM" id="SSF55785">
    <property type="entry name" value="PYP-like sensor domain (PAS domain)"/>
    <property type="match status" value="1"/>
</dbReference>
<dbReference type="InterPro" id="IPR003018">
    <property type="entry name" value="GAF"/>
</dbReference>
<dbReference type="InterPro" id="IPR035965">
    <property type="entry name" value="PAS-like_dom_sf"/>
</dbReference>
<evidence type="ECO:0000313" key="12">
    <source>
        <dbReference type="Proteomes" id="UP000198771"/>
    </source>
</evidence>
<dbReference type="Pfam" id="PF13426">
    <property type="entry name" value="PAS_9"/>
    <property type="match status" value="1"/>
</dbReference>
<dbReference type="CDD" id="cd00130">
    <property type="entry name" value="PAS"/>
    <property type="match status" value="1"/>
</dbReference>
<dbReference type="InterPro" id="IPR036890">
    <property type="entry name" value="HATPase_C_sf"/>
</dbReference>
<dbReference type="EMBL" id="FMXO01000033">
    <property type="protein sequence ID" value="SDB62244.1"/>
    <property type="molecule type" value="Genomic_DNA"/>
</dbReference>
<dbReference type="SMART" id="SM00387">
    <property type="entry name" value="HATPase_c"/>
    <property type="match status" value="1"/>
</dbReference>
<dbReference type="OrthoDB" id="9797097at2"/>
<evidence type="ECO:0000259" key="10">
    <source>
        <dbReference type="PROSITE" id="PS50113"/>
    </source>
</evidence>
<keyword evidence="12" id="KW-1185">Reference proteome</keyword>
<dbReference type="Gene3D" id="1.10.287.130">
    <property type="match status" value="1"/>
</dbReference>
<dbReference type="CDD" id="cd00082">
    <property type="entry name" value="HisKA"/>
    <property type="match status" value="1"/>
</dbReference>